<keyword evidence="3" id="KW-0804">Transcription</keyword>
<comment type="caution">
    <text evidence="6">The sequence shown here is derived from an EMBL/GenBank/DDBJ whole genome shotgun (WGS) entry which is preliminary data.</text>
</comment>
<evidence type="ECO:0000256" key="3">
    <source>
        <dbReference type="ARBA" id="ARBA00023163"/>
    </source>
</evidence>
<dbReference type="InterPro" id="IPR014710">
    <property type="entry name" value="RmlC-like_jellyroll"/>
</dbReference>
<evidence type="ECO:0000313" key="7">
    <source>
        <dbReference type="Proteomes" id="UP000295678"/>
    </source>
</evidence>
<proteinExistence type="predicted"/>
<dbReference type="InterPro" id="IPR001387">
    <property type="entry name" value="Cro/C1-type_HTH"/>
</dbReference>
<dbReference type="SMART" id="SM00419">
    <property type="entry name" value="HTH_CRP"/>
    <property type="match status" value="1"/>
</dbReference>
<dbReference type="InterPro" id="IPR012318">
    <property type="entry name" value="HTH_CRP"/>
</dbReference>
<dbReference type="InterPro" id="IPR036390">
    <property type="entry name" value="WH_DNA-bd_sf"/>
</dbReference>
<dbReference type="Gene3D" id="2.60.120.10">
    <property type="entry name" value="Jelly Rolls"/>
    <property type="match status" value="1"/>
</dbReference>
<gene>
    <name evidence="6" type="ORF">EDC22_101399</name>
</gene>
<evidence type="ECO:0000259" key="5">
    <source>
        <dbReference type="PROSITE" id="PS51063"/>
    </source>
</evidence>
<feature type="domain" description="HTH crp-type" evidence="5">
    <location>
        <begin position="152"/>
        <end position="218"/>
    </location>
</feature>
<dbReference type="Pfam" id="PF13545">
    <property type="entry name" value="HTH_Crp_2"/>
    <property type="match status" value="1"/>
</dbReference>
<dbReference type="CDD" id="cd00093">
    <property type="entry name" value="HTH_XRE"/>
    <property type="match status" value="1"/>
</dbReference>
<name>A0A4R3MI43_9HYPH</name>
<dbReference type="GO" id="GO:0003700">
    <property type="term" value="F:DNA-binding transcription factor activity"/>
    <property type="evidence" value="ECO:0007669"/>
    <property type="project" value="TreeGrafter"/>
</dbReference>
<dbReference type="SUPFAM" id="SSF46785">
    <property type="entry name" value="Winged helix' DNA-binding domain"/>
    <property type="match status" value="1"/>
</dbReference>
<dbReference type="EMBL" id="SMAK01000001">
    <property type="protein sequence ID" value="TCT13531.1"/>
    <property type="molecule type" value="Genomic_DNA"/>
</dbReference>
<dbReference type="OrthoDB" id="7506088at2"/>
<evidence type="ECO:0000256" key="2">
    <source>
        <dbReference type="ARBA" id="ARBA00023125"/>
    </source>
</evidence>
<keyword evidence="1" id="KW-0805">Transcription regulation</keyword>
<dbReference type="AlphaFoldDB" id="A0A4R3MI43"/>
<sequence>MQRRINQLETDSSASNLLRCLADADVDLLRPGLETWQGSAGDVLYRPGDVVRFVYFPCGPSLVSFRIELADGRAVETALVGREGAVGGIVSRGRLPAYARAEVQSGGSFLRMLTVDLEEAKMRSPTLRHFFARYADCLLAQVFQTTACNAGHSIEQRTAKWILAAIDRTGDHEIPLTQDQLAGMLGVGRSYISRVLSALKARAILTPRRGRLIVSDMHGLKMLSCDCNDMVRRHFDEVLAGVYPRGDDAAPAHSDCSG</sequence>
<dbReference type="PROSITE" id="PS51063">
    <property type="entry name" value="HTH_CRP_2"/>
    <property type="match status" value="1"/>
</dbReference>
<evidence type="ECO:0000313" key="6">
    <source>
        <dbReference type="EMBL" id="TCT13531.1"/>
    </source>
</evidence>
<dbReference type="GO" id="GO:0003677">
    <property type="term" value="F:DNA binding"/>
    <property type="evidence" value="ECO:0007669"/>
    <property type="project" value="UniProtKB-KW"/>
</dbReference>
<dbReference type="GO" id="GO:0005829">
    <property type="term" value="C:cytosol"/>
    <property type="evidence" value="ECO:0007669"/>
    <property type="project" value="TreeGrafter"/>
</dbReference>
<dbReference type="InterPro" id="IPR018490">
    <property type="entry name" value="cNMP-bd_dom_sf"/>
</dbReference>
<dbReference type="Proteomes" id="UP000295678">
    <property type="component" value="Unassembled WGS sequence"/>
</dbReference>
<dbReference type="InterPro" id="IPR050397">
    <property type="entry name" value="Env_Response_Regulators"/>
</dbReference>
<protein>
    <submittedName>
        <fullName evidence="6">CRP-like cAMP-binding protein</fullName>
    </submittedName>
</protein>
<keyword evidence="2" id="KW-0238">DNA-binding</keyword>
<dbReference type="RefSeq" id="WP_132804909.1">
    <property type="nucleotide sequence ID" value="NZ_SMAK01000001.1"/>
</dbReference>
<evidence type="ECO:0000259" key="4">
    <source>
        <dbReference type="PROSITE" id="PS50943"/>
    </source>
</evidence>
<keyword evidence="7" id="KW-1185">Reference proteome</keyword>
<evidence type="ECO:0000256" key="1">
    <source>
        <dbReference type="ARBA" id="ARBA00023015"/>
    </source>
</evidence>
<reference evidence="6 7" key="1">
    <citation type="submission" date="2019-03" db="EMBL/GenBank/DDBJ databases">
        <title>Genomic Encyclopedia of Type Strains, Phase IV (KMG-IV): sequencing the most valuable type-strain genomes for metagenomic binning, comparative biology and taxonomic classification.</title>
        <authorList>
            <person name="Goeker M."/>
        </authorList>
    </citation>
    <scope>NUCLEOTIDE SEQUENCE [LARGE SCALE GENOMIC DNA]</scope>
    <source>
        <strain evidence="6 7">DSM 19345</strain>
    </source>
</reference>
<feature type="domain" description="HTH cro/C1-type" evidence="4">
    <location>
        <begin position="176"/>
        <end position="194"/>
    </location>
</feature>
<organism evidence="6 7">
    <name type="scientific">Tepidamorphus gemmatus</name>
    <dbReference type="NCBI Taxonomy" id="747076"/>
    <lineage>
        <taxon>Bacteria</taxon>
        <taxon>Pseudomonadati</taxon>
        <taxon>Pseudomonadota</taxon>
        <taxon>Alphaproteobacteria</taxon>
        <taxon>Hyphomicrobiales</taxon>
        <taxon>Tepidamorphaceae</taxon>
        <taxon>Tepidamorphus</taxon>
    </lineage>
</organism>
<accession>A0A4R3MI43</accession>
<dbReference type="SUPFAM" id="SSF51206">
    <property type="entry name" value="cAMP-binding domain-like"/>
    <property type="match status" value="1"/>
</dbReference>
<dbReference type="PANTHER" id="PTHR24567">
    <property type="entry name" value="CRP FAMILY TRANSCRIPTIONAL REGULATORY PROTEIN"/>
    <property type="match status" value="1"/>
</dbReference>
<dbReference type="PROSITE" id="PS50943">
    <property type="entry name" value="HTH_CROC1"/>
    <property type="match status" value="1"/>
</dbReference>
<dbReference type="PANTHER" id="PTHR24567:SF74">
    <property type="entry name" value="HTH-TYPE TRANSCRIPTIONAL REGULATOR ARCR"/>
    <property type="match status" value="1"/>
</dbReference>